<protein>
    <recommendedName>
        <fullName evidence="1">Tyrosine specific protein phosphatases domain-containing protein</fullName>
    </recommendedName>
</protein>
<proteinExistence type="predicted"/>
<evidence type="ECO:0000313" key="3">
    <source>
        <dbReference type="Proteomes" id="UP000054166"/>
    </source>
</evidence>
<dbReference type="InParanoid" id="A0A0C3G4Q1"/>
<dbReference type="AlphaFoldDB" id="A0A0C3G4Q1"/>
<dbReference type="PANTHER" id="PTHR31126">
    <property type="entry name" value="TYROSINE-PROTEIN PHOSPHATASE"/>
    <property type="match status" value="1"/>
</dbReference>
<name>A0A0C3G4Q1_PILCF</name>
<dbReference type="Pfam" id="PF13350">
    <property type="entry name" value="Y_phosphatase3"/>
    <property type="match status" value="1"/>
</dbReference>
<dbReference type="InterPro" id="IPR029021">
    <property type="entry name" value="Prot-tyrosine_phosphatase-like"/>
</dbReference>
<dbReference type="OrthoDB" id="449382at2759"/>
<dbReference type="PROSITE" id="PS00383">
    <property type="entry name" value="TYR_PHOSPHATASE_1"/>
    <property type="match status" value="1"/>
</dbReference>
<evidence type="ECO:0000313" key="2">
    <source>
        <dbReference type="EMBL" id="KIM91225.1"/>
    </source>
</evidence>
<dbReference type="InterPro" id="IPR000387">
    <property type="entry name" value="Tyr_Pase_dom"/>
</dbReference>
<reference evidence="3" key="2">
    <citation type="submission" date="2015-01" db="EMBL/GenBank/DDBJ databases">
        <title>Evolutionary Origins and Diversification of the Mycorrhizal Mutualists.</title>
        <authorList>
            <consortium name="DOE Joint Genome Institute"/>
            <consortium name="Mycorrhizal Genomics Consortium"/>
            <person name="Kohler A."/>
            <person name="Kuo A."/>
            <person name="Nagy L.G."/>
            <person name="Floudas D."/>
            <person name="Copeland A."/>
            <person name="Barry K.W."/>
            <person name="Cichocki N."/>
            <person name="Veneault-Fourrey C."/>
            <person name="LaButti K."/>
            <person name="Lindquist E.A."/>
            <person name="Lipzen A."/>
            <person name="Lundell T."/>
            <person name="Morin E."/>
            <person name="Murat C."/>
            <person name="Riley R."/>
            <person name="Ohm R."/>
            <person name="Sun H."/>
            <person name="Tunlid A."/>
            <person name="Henrissat B."/>
            <person name="Grigoriev I.V."/>
            <person name="Hibbett D.S."/>
            <person name="Martin F."/>
        </authorList>
    </citation>
    <scope>NUCLEOTIDE SEQUENCE [LARGE SCALE GENOMIC DNA]</scope>
    <source>
        <strain evidence="3">F 1598</strain>
    </source>
</reference>
<dbReference type="PANTHER" id="PTHR31126:SF1">
    <property type="entry name" value="TYROSINE SPECIFIC PROTEIN PHOSPHATASES DOMAIN-CONTAINING PROTEIN"/>
    <property type="match status" value="1"/>
</dbReference>
<dbReference type="STRING" id="765440.A0A0C3G4Q1"/>
<evidence type="ECO:0000259" key="1">
    <source>
        <dbReference type="PROSITE" id="PS50056"/>
    </source>
</evidence>
<dbReference type="GO" id="GO:0004721">
    <property type="term" value="F:phosphoprotein phosphatase activity"/>
    <property type="evidence" value="ECO:0007669"/>
    <property type="project" value="InterPro"/>
</dbReference>
<dbReference type="Gene3D" id="3.90.190.10">
    <property type="entry name" value="Protein tyrosine phosphatase superfamily"/>
    <property type="match status" value="1"/>
</dbReference>
<dbReference type="SUPFAM" id="SSF52799">
    <property type="entry name" value="(Phosphotyrosine protein) phosphatases II"/>
    <property type="match status" value="1"/>
</dbReference>
<feature type="domain" description="Tyrosine specific protein phosphatases" evidence="1">
    <location>
        <begin position="122"/>
        <end position="202"/>
    </location>
</feature>
<reference evidence="2 3" key="1">
    <citation type="submission" date="2014-04" db="EMBL/GenBank/DDBJ databases">
        <authorList>
            <consortium name="DOE Joint Genome Institute"/>
            <person name="Kuo A."/>
            <person name="Tarkka M."/>
            <person name="Buscot F."/>
            <person name="Kohler A."/>
            <person name="Nagy L.G."/>
            <person name="Floudas D."/>
            <person name="Copeland A."/>
            <person name="Barry K.W."/>
            <person name="Cichocki N."/>
            <person name="Veneault-Fourrey C."/>
            <person name="LaButti K."/>
            <person name="Lindquist E.A."/>
            <person name="Lipzen A."/>
            <person name="Lundell T."/>
            <person name="Morin E."/>
            <person name="Murat C."/>
            <person name="Sun H."/>
            <person name="Tunlid A."/>
            <person name="Henrissat B."/>
            <person name="Grigoriev I.V."/>
            <person name="Hibbett D.S."/>
            <person name="Martin F."/>
            <person name="Nordberg H.P."/>
            <person name="Cantor M.N."/>
            <person name="Hua S.X."/>
        </authorList>
    </citation>
    <scope>NUCLEOTIDE SEQUENCE [LARGE SCALE GENOMIC DNA]</scope>
    <source>
        <strain evidence="2 3">F 1598</strain>
    </source>
</reference>
<dbReference type="InterPro" id="IPR026893">
    <property type="entry name" value="Tyr/Ser_Pase_IphP-type"/>
</dbReference>
<accession>A0A0C3G4Q1</accession>
<gene>
    <name evidence="2" type="ORF">PILCRDRAFT_169487</name>
</gene>
<organism evidence="2 3">
    <name type="scientific">Piloderma croceum (strain F 1598)</name>
    <dbReference type="NCBI Taxonomy" id="765440"/>
    <lineage>
        <taxon>Eukaryota</taxon>
        <taxon>Fungi</taxon>
        <taxon>Dikarya</taxon>
        <taxon>Basidiomycota</taxon>
        <taxon>Agaricomycotina</taxon>
        <taxon>Agaricomycetes</taxon>
        <taxon>Agaricomycetidae</taxon>
        <taxon>Atheliales</taxon>
        <taxon>Atheliaceae</taxon>
        <taxon>Piloderma</taxon>
    </lineage>
</organism>
<dbReference type="Proteomes" id="UP000054166">
    <property type="component" value="Unassembled WGS sequence"/>
</dbReference>
<dbReference type="HOGENOM" id="CLU_057546_1_3_1"/>
<dbReference type="EMBL" id="KN832972">
    <property type="protein sequence ID" value="KIM91225.1"/>
    <property type="molecule type" value="Genomic_DNA"/>
</dbReference>
<dbReference type="InterPro" id="IPR016130">
    <property type="entry name" value="Tyr_Pase_AS"/>
</dbReference>
<keyword evidence="3" id="KW-1185">Reference proteome</keyword>
<sequence>MDREPLDPEYVAEVLSRPPFVTISGVHNVRDIAAPGSLVKPNLVFRGAEVSSITEEGKAQLRELGITTVFDLRSDTEMEKWDSPLPVIDGVEVLRTPVFQKEDYSPEMMAKRFQLYSSGKTEAFIELYTQILDHAGLAVGTILRHIRDKPTEGCLFHCTAGKDRTGVIAAIMLKLAGADDEAIKKDYALTRIGREQNRQSIMARLTKEPLFASNNEAALNMFTCRPGTMTAFLELLQTKYGGAEAYVKQYAKLSDEDITIVRRNLIVRSHSQI</sequence>
<dbReference type="PROSITE" id="PS50056">
    <property type="entry name" value="TYR_PHOSPHATASE_2"/>
    <property type="match status" value="1"/>
</dbReference>